<organism evidence="2 3">
    <name type="scientific">Plakobranchus ocellatus</name>
    <dbReference type="NCBI Taxonomy" id="259542"/>
    <lineage>
        <taxon>Eukaryota</taxon>
        <taxon>Metazoa</taxon>
        <taxon>Spiralia</taxon>
        <taxon>Lophotrochozoa</taxon>
        <taxon>Mollusca</taxon>
        <taxon>Gastropoda</taxon>
        <taxon>Heterobranchia</taxon>
        <taxon>Euthyneura</taxon>
        <taxon>Panpulmonata</taxon>
        <taxon>Sacoglossa</taxon>
        <taxon>Placobranchoidea</taxon>
        <taxon>Plakobranchidae</taxon>
        <taxon>Plakobranchus</taxon>
    </lineage>
</organism>
<feature type="region of interest" description="Disordered" evidence="1">
    <location>
        <begin position="181"/>
        <end position="241"/>
    </location>
</feature>
<reference evidence="2 3" key="1">
    <citation type="journal article" date="2021" name="Elife">
        <title>Chloroplast acquisition without the gene transfer in kleptoplastic sea slugs, Plakobranchus ocellatus.</title>
        <authorList>
            <person name="Maeda T."/>
            <person name="Takahashi S."/>
            <person name="Yoshida T."/>
            <person name="Shimamura S."/>
            <person name="Takaki Y."/>
            <person name="Nagai Y."/>
            <person name="Toyoda A."/>
            <person name="Suzuki Y."/>
            <person name="Arimoto A."/>
            <person name="Ishii H."/>
            <person name="Satoh N."/>
            <person name="Nishiyama T."/>
            <person name="Hasebe M."/>
            <person name="Maruyama T."/>
            <person name="Minagawa J."/>
            <person name="Obokata J."/>
            <person name="Shigenobu S."/>
        </authorList>
    </citation>
    <scope>NUCLEOTIDE SEQUENCE [LARGE SCALE GENOMIC DNA]</scope>
</reference>
<name>A0AAV4DBM2_9GAST</name>
<feature type="region of interest" description="Disordered" evidence="1">
    <location>
        <begin position="439"/>
        <end position="465"/>
    </location>
</feature>
<evidence type="ECO:0000313" key="2">
    <source>
        <dbReference type="EMBL" id="GFO41599.1"/>
    </source>
</evidence>
<dbReference type="Proteomes" id="UP000735302">
    <property type="component" value="Unassembled WGS sequence"/>
</dbReference>
<accession>A0AAV4DBM2</accession>
<proteinExistence type="predicted"/>
<gene>
    <name evidence="2" type="ORF">PoB_006810400</name>
</gene>
<comment type="caution">
    <text evidence="2">The sequence shown here is derived from an EMBL/GenBank/DDBJ whole genome shotgun (WGS) entry which is preliminary data.</text>
</comment>
<protein>
    <submittedName>
        <fullName evidence="2">Uncharacterized protein</fullName>
    </submittedName>
</protein>
<feature type="compositionally biased region" description="Basic and acidic residues" evidence="1">
    <location>
        <begin position="231"/>
        <end position="241"/>
    </location>
</feature>
<dbReference type="EMBL" id="BLXT01007705">
    <property type="protein sequence ID" value="GFO41599.1"/>
    <property type="molecule type" value="Genomic_DNA"/>
</dbReference>
<evidence type="ECO:0000256" key="1">
    <source>
        <dbReference type="SAM" id="MobiDB-lite"/>
    </source>
</evidence>
<keyword evidence="3" id="KW-1185">Reference proteome</keyword>
<dbReference type="AlphaFoldDB" id="A0AAV4DBM2"/>
<feature type="region of interest" description="Disordered" evidence="1">
    <location>
        <begin position="588"/>
        <end position="612"/>
    </location>
</feature>
<feature type="compositionally biased region" description="Polar residues" evidence="1">
    <location>
        <begin position="442"/>
        <end position="456"/>
    </location>
</feature>
<feature type="compositionally biased region" description="Basic and acidic residues" evidence="1">
    <location>
        <begin position="205"/>
        <end position="224"/>
    </location>
</feature>
<sequence length="735" mass="83072">MLHTGIKLPLNDHKFSTRECEYLKATSLNHEPLSGSMTLKNAVTFQWGFEESQIKGDQIAPRNKFLHIKSSSDERMSTHETPTANSVLHSPLSTVQGGQRLRHLPSKRFKGTLAARESVSHKPYATSSLWKPSDKGVADTSRKTFLTLTPVFNSSSVKKGQVQPKSSVVPLISMTPPLKVETLPHQPVPSDSRGEGVNGTAPLDLIHHNRVSETEGKERMHEEPQSNISFKGEEEQRDASGDKYDDHAFCHTHNDCAMIGHDNTFGNHSDFSKLSRLPAIKHWSHDPDKNDIETASLESYKPLPYEFENPWKSVAQQDNLHLTHELWENPKLLRKDTLLDSISDKNLIDQKTLFSKKVDASYSRITHENTVILPPVECNRRQRDVLSDSSFLTEKQYVRDVLQNQREVFHIHQKQDQVPETTIVPRRRSLELHVQEPEFVSQPKQLTKQTRSQNGTGAKDVRDFTHNKRNTLANERFFKTDAFFSSHLSSGNDILTSESDSLLHQSKAFNSRSILTEHLKKSPGLKRGINTNTGMQNEKARNRLFTKTACVDFKNGDIHDWKCSMAYTNTSTENPPSKQTQFRLPAKYPPHTNNSTEHTCPECRKGHRGSYSNRSVRENQHYSLPPQNSLFENQSHVSTHFCDVLGKHNCSKCREQKARKLRGQVNGPVVPEEKVTVAGLRRNGIMSPPPVPSPSPTFLPVQALHKVVIRVKDKQGVTSVTSVGVNEDVVRRTTA</sequence>
<evidence type="ECO:0000313" key="3">
    <source>
        <dbReference type="Proteomes" id="UP000735302"/>
    </source>
</evidence>